<proteinExistence type="predicted"/>
<evidence type="ECO:0000313" key="4">
    <source>
        <dbReference type="EMBL" id="KTB33248.1"/>
    </source>
</evidence>
<dbReference type="InterPro" id="IPR029058">
    <property type="entry name" value="AB_hydrolase_fold"/>
</dbReference>
<dbReference type="GO" id="GO:0008236">
    <property type="term" value="F:serine-type peptidase activity"/>
    <property type="evidence" value="ECO:0007669"/>
    <property type="project" value="InterPro"/>
</dbReference>
<evidence type="ECO:0000313" key="5">
    <source>
        <dbReference type="Proteomes" id="UP000054988"/>
    </source>
</evidence>
<dbReference type="EMBL" id="LATX01002183">
    <property type="protein sequence ID" value="KTB33248.1"/>
    <property type="molecule type" value="Genomic_DNA"/>
</dbReference>
<name>A0A0W0FA80_MONRR</name>
<sequence length="338" mass="37130">MSEYTTITYKTVKNVPIQFDLYRPKGAPTKPLPAVVWFHGGGLVIGSRRDSMFPTWLQTRANEAGYVFVAADFRLMPTGPTTGHDVLEDIKDLFSFIRDPGFGDNAGLDIQLDPSRIAVSGSSAGGLCAYLAAIHVHPKPVAALGIFAVGGNFLSPLYFKPKTEPFMNRPLVDLSKFEQHIYPLSSAVASEVVSSSPIGFLPSGLPANPRMPLTFCYYQLGTYLDYYTGEHEPSLSAALRNAPTLEHIPEKHRLLFPQLNVTSSWPPTFFLHGEKDVSVPVEESRQLHGLLKDAGVEATLKVIPEKDHFFDVAKGAEEEFGDVFGEVMDWLKMNLGSG</sequence>
<dbReference type="Pfam" id="PF00326">
    <property type="entry name" value="Peptidase_S9"/>
    <property type="match status" value="1"/>
</dbReference>
<dbReference type="Gene3D" id="3.40.50.1820">
    <property type="entry name" value="alpha/beta hydrolase"/>
    <property type="match status" value="1"/>
</dbReference>
<dbReference type="InterPro" id="IPR050300">
    <property type="entry name" value="GDXG_lipolytic_enzyme"/>
</dbReference>
<feature type="domain" description="BD-FAE-like" evidence="3">
    <location>
        <begin position="20"/>
        <end position="135"/>
    </location>
</feature>
<dbReference type="PANTHER" id="PTHR48081">
    <property type="entry name" value="AB HYDROLASE SUPERFAMILY PROTEIN C4A8.06C"/>
    <property type="match status" value="1"/>
</dbReference>
<dbReference type="Proteomes" id="UP000054988">
    <property type="component" value="Unassembled WGS sequence"/>
</dbReference>
<accession>A0A0W0FA80</accession>
<feature type="domain" description="Peptidase S9 prolyl oligopeptidase catalytic" evidence="2">
    <location>
        <begin position="260"/>
        <end position="336"/>
    </location>
</feature>
<evidence type="ECO:0008006" key="6">
    <source>
        <dbReference type="Google" id="ProtNLM"/>
    </source>
</evidence>
<evidence type="ECO:0000256" key="1">
    <source>
        <dbReference type="ARBA" id="ARBA00022801"/>
    </source>
</evidence>
<evidence type="ECO:0000259" key="2">
    <source>
        <dbReference type="Pfam" id="PF00326"/>
    </source>
</evidence>
<dbReference type="GO" id="GO:0006508">
    <property type="term" value="P:proteolysis"/>
    <property type="evidence" value="ECO:0007669"/>
    <property type="project" value="InterPro"/>
</dbReference>
<organism evidence="4 5">
    <name type="scientific">Moniliophthora roreri</name>
    <name type="common">Frosty pod rot fungus</name>
    <name type="synonym">Monilia roreri</name>
    <dbReference type="NCBI Taxonomy" id="221103"/>
    <lineage>
        <taxon>Eukaryota</taxon>
        <taxon>Fungi</taxon>
        <taxon>Dikarya</taxon>
        <taxon>Basidiomycota</taxon>
        <taxon>Agaricomycotina</taxon>
        <taxon>Agaricomycetes</taxon>
        <taxon>Agaricomycetidae</taxon>
        <taxon>Agaricales</taxon>
        <taxon>Marasmiineae</taxon>
        <taxon>Marasmiaceae</taxon>
        <taxon>Moniliophthora</taxon>
    </lineage>
</organism>
<dbReference type="SUPFAM" id="SSF53474">
    <property type="entry name" value="alpha/beta-Hydrolases"/>
    <property type="match status" value="1"/>
</dbReference>
<reference evidence="4 5" key="1">
    <citation type="submission" date="2015-12" db="EMBL/GenBank/DDBJ databases">
        <title>Draft genome sequence of Moniliophthora roreri, the causal agent of frosty pod rot of cacao.</title>
        <authorList>
            <person name="Aime M.C."/>
            <person name="Diaz-Valderrama J.R."/>
            <person name="Kijpornyongpan T."/>
            <person name="Phillips-Mora W."/>
        </authorList>
    </citation>
    <scope>NUCLEOTIDE SEQUENCE [LARGE SCALE GENOMIC DNA]</scope>
    <source>
        <strain evidence="4 5">MCA 2952</strain>
    </source>
</reference>
<comment type="caution">
    <text evidence="4">The sequence shown here is derived from an EMBL/GenBank/DDBJ whole genome shotgun (WGS) entry which is preliminary data.</text>
</comment>
<dbReference type="Pfam" id="PF20434">
    <property type="entry name" value="BD-FAE"/>
    <property type="match status" value="1"/>
</dbReference>
<evidence type="ECO:0000259" key="3">
    <source>
        <dbReference type="Pfam" id="PF20434"/>
    </source>
</evidence>
<dbReference type="eggNOG" id="ENOG502S3DF">
    <property type="taxonomic scope" value="Eukaryota"/>
</dbReference>
<dbReference type="AlphaFoldDB" id="A0A0W0FA80"/>
<dbReference type="PANTHER" id="PTHR48081:SF3">
    <property type="entry name" value="ALPHA_BETA HYDROLASE FOLD-3 DOMAIN-CONTAINING PROTEIN"/>
    <property type="match status" value="1"/>
</dbReference>
<keyword evidence="1" id="KW-0378">Hydrolase</keyword>
<gene>
    <name evidence="4" type="ORF">WG66_14193</name>
</gene>
<dbReference type="InterPro" id="IPR049492">
    <property type="entry name" value="BD-FAE-like_dom"/>
</dbReference>
<protein>
    <recommendedName>
        <fullName evidence="6">Alpha/beta-hydrolase</fullName>
    </recommendedName>
</protein>
<dbReference type="InterPro" id="IPR001375">
    <property type="entry name" value="Peptidase_S9_cat"/>
</dbReference>